<dbReference type="GO" id="GO:0035599">
    <property type="term" value="F:aspartic acid methylthiotransferase activity"/>
    <property type="evidence" value="ECO:0007669"/>
    <property type="project" value="TreeGrafter"/>
</dbReference>
<comment type="caution">
    <text evidence="11">The sequence shown here is derived from an EMBL/GenBank/DDBJ whole genome shotgun (WGS) entry which is preliminary data.</text>
</comment>
<evidence type="ECO:0000256" key="4">
    <source>
        <dbReference type="ARBA" id="ARBA00022691"/>
    </source>
</evidence>
<gene>
    <name evidence="8 11" type="primary">rimO</name>
    <name evidence="11" type="ORF">H9851_04845</name>
</gene>
<keyword evidence="6 8" id="KW-0408">Iron</keyword>
<comment type="cofactor">
    <cofactor evidence="8">
        <name>[4Fe-4S] cluster</name>
        <dbReference type="ChEBI" id="CHEBI:49883"/>
    </cofactor>
    <text evidence="8">Binds 2 [4Fe-4S] clusters. One cluster is coordinated with 3 cysteines and an exchangeable S-adenosyl-L-methionine.</text>
</comment>
<evidence type="ECO:0000256" key="2">
    <source>
        <dbReference type="ARBA" id="ARBA00022490"/>
    </source>
</evidence>
<evidence type="ECO:0000259" key="9">
    <source>
        <dbReference type="PROSITE" id="PS51449"/>
    </source>
</evidence>
<dbReference type="InterPro" id="IPR005839">
    <property type="entry name" value="Methylthiotransferase"/>
</dbReference>
<comment type="similarity">
    <text evidence="8">Belongs to the methylthiotransferase family. RimO subfamily.</text>
</comment>
<dbReference type="EMBL" id="DXEW01000025">
    <property type="protein sequence ID" value="HIX50590.1"/>
    <property type="molecule type" value="Genomic_DNA"/>
</dbReference>
<dbReference type="GO" id="GO:0035600">
    <property type="term" value="P:tRNA methylthiolation"/>
    <property type="evidence" value="ECO:0007669"/>
    <property type="project" value="UniProtKB-ARBA"/>
</dbReference>
<dbReference type="GO" id="GO:0005829">
    <property type="term" value="C:cytosol"/>
    <property type="evidence" value="ECO:0007669"/>
    <property type="project" value="TreeGrafter"/>
</dbReference>
<feature type="binding site" evidence="8">
    <location>
        <position position="164"/>
    </location>
    <ligand>
        <name>[4Fe-4S] cluster</name>
        <dbReference type="ChEBI" id="CHEBI:49883"/>
        <label>2</label>
        <note>4Fe-4S-S-AdoMet</note>
    </ligand>
</feature>
<evidence type="ECO:0000256" key="7">
    <source>
        <dbReference type="ARBA" id="ARBA00023014"/>
    </source>
</evidence>
<organism evidence="11 12">
    <name type="scientific">Candidatus Borkfalkia faecavium</name>
    <dbReference type="NCBI Taxonomy" id="2838508"/>
    <lineage>
        <taxon>Bacteria</taxon>
        <taxon>Bacillati</taxon>
        <taxon>Bacillota</taxon>
        <taxon>Clostridia</taxon>
        <taxon>Christensenellales</taxon>
        <taxon>Christensenellaceae</taxon>
        <taxon>Candidatus Borkfalkia</taxon>
    </lineage>
</organism>
<feature type="binding site" evidence="8">
    <location>
        <position position="157"/>
    </location>
    <ligand>
        <name>[4Fe-4S] cluster</name>
        <dbReference type="ChEBI" id="CHEBI:49883"/>
        <label>2</label>
        <note>4Fe-4S-S-AdoMet</note>
    </ligand>
</feature>
<keyword evidence="2 8" id="KW-0963">Cytoplasm</keyword>
<dbReference type="SFLD" id="SFLDS00029">
    <property type="entry name" value="Radical_SAM"/>
    <property type="match status" value="1"/>
</dbReference>
<feature type="domain" description="MTTase N-terminal" evidence="9">
    <location>
        <begin position="8"/>
        <end position="123"/>
    </location>
</feature>
<dbReference type="PANTHER" id="PTHR43837:SF1">
    <property type="entry name" value="RIBOSOMAL PROTEIN US12 METHYLTHIOTRANSFERASE RIMO"/>
    <property type="match status" value="1"/>
</dbReference>
<dbReference type="SUPFAM" id="SSF102114">
    <property type="entry name" value="Radical SAM enzymes"/>
    <property type="match status" value="1"/>
</dbReference>
<protein>
    <recommendedName>
        <fullName evidence="8">Ribosomal protein uS12 methylthiotransferase RimO</fullName>
        <shortName evidence="8">uS12 MTTase</shortName>
        <shortName evidence="8">uS12 methylthiotransferase</shortName>
        <ecNumber evidence="8">2.8.4.4</ecNumber>
    </recommendedName>
    <alternativeName>
        <fullName evidence="8">Ribosomal protein uS12 (aspartate-C(3))-methylthiotransferase</fullName>
    </alternativeName>
    <alternativeName>
        <fullName evidence="8">Ribosome maturation factor RimO</fullName>
    </alternativeName>
</protein>
<reference evidence="11" key="2">
    <citation type="submission" date="2021-04" db="EMBL/GenBank/DDBJ databases">
        <authorList>
            <person name="Gilroy R."/>
        </authorList>
    </citation>
    <scope>NUCLEOTIDE SEQUENCE</scope>
    <source>
        <strain evidence="11">2189</strain>
    </source>
</reference>
<dbReference type="InterPro" id="IPR023404">
    <property type="entry name" value="rSAM_horseshoe"/>
</dbReference>
<dbReference type="CDD" id="cd01335">
    <property type="entry name" value="Radical_SAM"/>
    <property type="match status" value="1"/>
</dbReference>
<keyword evidence="4 8" id="KW-0949">S-adenosyl-L-methionine</keyword>
<feature type="binding site" evidence="8">
    <location>
        <position position="53"/>
    </location>
    <ligand>
        <name>[4Fe-4S] cluster</name>
        <dbReference type="ChEBI" id="CHEBI:49883"/>
        <label>1</label>
    </ligand>
</feature>
<feature type="domain" description="Radical SAM core" evidence="10">
    <location>
        <begin position="143"/>
        <end position="371"/>
    </location>
</feature>
<dbReference type="PROSITE" id="PS51918">
    <property type="entry name" value="RADICAL_SAM"/>
    <property type="match status" value="1"/>
</dbReference>
<dbReference type="NCBIfam" id="TIGR01125">
    <property type="entry name" value="30S ribosomal protein S12 methylthiotransferase RimO"/>
    <property type="match status" value="1"/>
</dbReference>
<dbReference type="InterPro" id="IPR012340">
    <property type="entry name" value="NA-bd_OB-fold"/>
</dbReference>
<evidence type="ECO:0000256" key="3">
    <source>
        <dbReference type="ARBA" id="ARBA00022679"/>
    </source>
</evidence>
<feature type="binding site" evidence="8">
    <location>
        <position position="161"/>
    </location>
    <ligand>
        <name>[4Fe-4S] cluster</name>
        <dbReference type="ChEBI" id="CHEBI:49883"/>
        <label>2</label>
        <note>4Fe-4S-S-AdoMet</note>
    </ligand>
</feature>
<dbReference type="SFLD" id="SFLDG01061">
    <property type="entry name" value="methylthiotransferase"/>
    <property type="match status" value="1"/>
</dbReference>
<dbReference type="InterPro" id="IPR020612">
    <property type="entry name" value="Methylthiotransferase_CS"/>
</dbReference>
<dbReference type="PROSITE" id="PS51449">
    <property type="entry name" value="MTTASE_N"/>
    <property type="match status" value="1"/>
</dbReference>
<dbReference type="HAMAP" id="MF_01865">
    <property type="entry name" value="MTTase_RimO"/>
    <property type="match status" value="1"/>
</dbReference>
<dbReference type="PROSITE" id="PS01278">
    <property type="entry name" value="MTTASE_RADICAL"/>
    <property type="match status" value="1"/>
</dbReference>
<dbReference type="EC" id="2.8.4.4" evidence="8"/>
<keyword evidence="5 8" id="KW-0479">Metal-binding</keyword>
<feature type="binding site" evidence="8">
    <location>
        <position position="86"/>
    </location>
    <ligand>
        <name>[4Fe-4S] cluster</name>
        <dbReference type="ChEBI" id="CHEBI:49883"/>
        <label>1</label>
    </ligand>
</feature>
<comment type="subcellular location">
    <subcellularLocation>
        <location evidence="8">Cytoplasm</location>
    </subcellularLocation>
</comment>
<dbReference type="GO" id="GO:0103039">
    <property type="term" value="F:protein methylthiotransferase activity"/>
    <property type="evidence" value="ECO:0007669"/>
    <property type="project" value="UniProtKB-EC"/>
</dbReference>
<dbReference type="GO" id="GO:0005840">
    <property type="term" value="C:ribosome"/>
    <property type="evidence" value="ECO:0007669"/>
    <property type="project" value="UniProtKB-KW"/>
</dbReference>
<sequence>MQTILQNKTFGMISLGCDKNRVDAERLLGLIRSKGCRITADIAEAQVLIVNTCAFLNEARKEAIDTVIECDACRGGKLEKLVVAGCLPEKYVGELFPSLTEGDVFIGCADADALFSALERSYAGERVNAVHTGREWKGARVLTTPLHYGYLKIADGCSNHCTYCLIPQIRGRYRSYPMEELVEEAASLGELSELILVAQDTTRYGEELYGKNKFVELIQRLSALENIGSLRLLYCYPDVITEELIQEFARNGKLIKYIDIPLQHSEDRVLKLMNRKGSRKSYLELIARLREAVPGIAVRSTFIAGFPTETAEECEALASFLREARLTNCGFFAYSREPGTAAYRLPAQVSAREKQRRVRELYAVQRKISAQFLQEKVGTCVQVLCDGVDEETGGRFVGRAYWSAPEIDGKVYFRAPFAEQGKTYAVHITAADSYDLYGQTPDFEG</sequence>
<dbReference type="InterPro" id="IPR058240">
    <property type="entry name" value="rSAM_sf"/>
</dbReference>
<evidence type="ECO:0000256" key="8">
    <source>
        <dbReference type="HAMAP-Rule" id="MF_01865"/>
    </source>
</evidence>
<dbReference type="InterPro" id="IPR002792">
    <property type="entry name" value="TRAM_dom"/>
</dbReference>
<comment type="catalytic activity">
    <reaction evidence="8">
        <text>L-aspartate(89)-[ribosomal protein uS12]-hydrogen + (sulfur carrier)-SH + AH2 + 2 S-adenosyl-L-methionine = 3-methylsulfanyl-L-aspartate(89)-[ribosomal protein uS12]-hydrogen + (sulfur carrier)-H + 5'-deoxyadenosine + L-methionine + A + S-adenosyl-L-homocysteine + 2 H(+)</text>
        <dbReference type="Rhea" id="RHEA:37087"/>
        <dbReference type="Rhea" id="RHEA-COMP:10460"/>
        <dbReference type="Rhea" id="RHEA-COMP:10461"/>
        <dbReference type="Rhea" id="RHEA-COMP:14737"/>
        <dbReference type="Rhea" id="RHEA-COMP:14739"/>
        <dbReference type="ChEBI" id="CHEBI:13193"/>
        <dbReference type="ChEBI" id="CHEBI:15378"/>
        <dbReference type="ChEBI" id="CHEBI:17319"/>
        <dbReference type="ChEBI" id="CHEBI:17499"/>
        <dbReference type="ChEBI" id="CHEBI:29917"/>
        <dbReference type="ChEBI" id="CHEBI:29961"/>
        <dbReference type="ChEBI" id="CHEBI:57844"/>
        <dbReference type="ChEBI" id="CHEBI:57856"/>
        <dbReference type="ChEBI" id="CHEBI:59789"/>
        <dbReference type="ChEBI" id="CHEBI:64428"/>
        <dbReference type="ChEBI" id="CHEBI:73599"/>
        <dbReference type="EC" id="2.8.4.4"/>
    </reaction>
</comment>
<dbReference type="GO" id="GO:0051539">
    <property type="term" value="F:4 iron, 4 sulfur cluster binding"/>
    <property type="evidence" value="ECO:0007669"/>
    <property type="project" value="UniProtKB-UniRule"/>
</dbReference>
<reference evidence="11" key="1">
    <citation type="journal article" date="2021" name="PeerJ">
        <title>Extensive microbial diversity within the chicken gut microbiome revealed by metagenomics and culture.</title>
        <authorList>
            <person name="Gilroy R."/>
            <person name="Ravi A."/>
            <person name="Getino M."/>
            <person name="Pursley I."/>
            <person name="Horton D.L."/>
            <person name="Alikhan N.F."/>
            <person name="Baker D."/>
            <person name="Gharbi K."/>
            <person name="Hall N."/>
            <person name="Watson M."/>
            <person name="Adriaenssens E.M."/>
            <person name="Foster-Nyarko E."/>
            <person name="Jarju S."/>
            <person name="Secka A."/>
            <person name="Antonio M."/>
            <person name="Oren A."/>
            <person name="Chaudhuri R.R."/>
            <person name="La Ragione R."/>
            <person name="Hildebrand F."/>
            <person name="Pallen M.J."/>
        </authorList>
    </citation>
    <scope>NUCLEOTIDE SEQUENCE</scope>
    <source>
        <strain evidence="11">2189</strain>
    </source>
</reference>
<dbReference type="SMART" id="SM00729">
    <property type="entry name" value="Elp3"/>
    <property type="match status" value="1"/>
</dbReference>
<evidence type="ECO:0000256" key="5">
    <source>
        <dbReference type="ARBA" id="ARBA00022723"/>
    </source>
</evidence>
<dbReference type="Gene3D" id="3.40.50.12160">
    <property type="entry name" value="Methylthiotransferase, N-terminal domain"/>
    <property type="match status" value="1"/>
</dbReference>
<dbReference type="InterPro" id="IPR006638">
    <property type="entry name" value="Elp3/MiaA/NifB-like_rSAM"/>
</dbReference>
<dbReference type="Pfam" id="PF18693">
    <property type="entry name" value="TRAM_2"/>
    <property type="match status" value="1"/>
</dbReference>
<evidence type="ECO:0000313" key="12">
    <source>
        <dbReference type="Proteomes" id="UP000886847"/>
    </source>
</evidence>
<evidence type="ECO:0000256" key="6">
    <source>
        <dbReference type="ARBA" id="ARBA00023004"/>
    </source>
</evidence>
<feature type="binding site" evidence="8">
    <location>
        <position position="17"/>
    </location>
    <ligand>
        <name>[4Fe-4S] cluster</name>
        <dbReference type="ChEBI" id="CHEBI:49883"/>
        <label>1</label>
    </ligand>
</feature>
<keyword evidence="7 8" id="KW-0411">Iron-sulfur</keyword>
<dbReference type="SFLD" id="SFLDG01082">
    <property type="entry name" value="B12-binding_domain_containing"/>
    <property type="match status" value="1"/>
</dbReference>
<dbReference type="GO" id="GO:0140101">
    <property type="term" value="F:catalytic activity, acting on a tRNA"/>
    <property type="evidence" value="ECO:0007669"/>
    <property type="project" value="UniProtKB-ARBA"/>
</dbReference>
<dbReference type="FunFam" id="3.80.30.20:FF:000001">
    <property type="entry name" value="tRNA-2-methylthio-N(6)-dimethylallyladenosine synthase 2"/>
    <property type="match status" value="1"/>
</dbReference>
<evidence type="ECO:0000256" key="1">
    <source>
        <dbReference type="ARBA" id="ARBA00022485"/>
    </source>
</evidence>
<proteinExistence type="inferred from homology"/>
<accession>A0A9D2AUP3</accession>
<dbReference type="InterPro" id="IPR005840">
    <property type="entry name" value="Ribosomal_uS12_MeSTrfase_RimO"/>
</dbReference>
<dbReference type="GO" id="GO:0046872">
    <property type="term" value="F:metal ion binding"/>
    <property type="evidence" value="ECO:0007669"/>
    <property type="project" value="UniProtKB-KW"/>
</dbReference>
<keyword evidence="3 8" id="KW-0808">Transferase</keyword>
<dbReference type="SFLD" id="SFLDF00274">
    <property type="entry name" value="ribosomal_protein_S12_methylth"/>
    <property type="match status" value="1"/>
</dbReference>
<dbReference type="InterPro" id="IPR038135">
    <property type="entry name" value="Methylthiotransferase_N_sf"/>
</dbReference>
<evidence type="ECO:0000259" key="10">
    <source>
        <dbReference type="PROSITE" id="PS51918"/>
    </source>
</evidence>
<keyword evidence="1 8" id="KW-0004">4Fe-4S</keyword>
<dbReference type="Gene3D" id="2.40.50.140">
    <property type="entry name" value="Nucleic acid-binding proteins"/>
    <property type="match status" value="1"/>
</dbReference>
<dbReference type="Pfam" id="PF00919">
    <property type="entry name" value="UPF0004"/>
    <property type="match status" value="1"/>
</dbReference>
<dbReference type="Pfam" id="PF04055">
    <property type="entry name" value="Radical_SAM"/>
    <property type="match status" value="1"/>
</dbReference>
<dbReference type="AlphaFoldDB" id="A0A9D2AUP3"/>
<dbReference type="InterPro" id="IPR007197">
    <property type="entry name" value="rSAM"/>
</dbReference>
<dbReference type="NCBIfam" id="TIGR00089">
    <property type="entry name" value="MiaB/RimO family radical SAM methylthiotransferase"/>
    <property type="match status" value="1"/>
</dbReference>
<dbReference type="Gene3D" id="3.80.30.20">
    <property type="entry name" value="tm_1862 like domain"/>
    <property type="match status" value="1"/>
</dbReference>
<evidence type="ECO:0000313" key="11">
    <source>
        <dbReference type="EMBL" id="HIX50590.1"/>
    </source>
</evidence>
<comment type="function">
    <text evidence="8">Catalyzes the methylthiolation of an aspartic acid residue of ribosomal protein uS12.</text>
</comment>
<dbReference type="PANTHER" id="PTHR43837">
    <property type="entry name" value="RIBOSOMAL PROTEIN S12 METHYLTHIOTRANSFERASE RIMO"/>
    <property type="match status" value="1"/>
</dbReference>
<dbReference type="Proteomes" id="UP000886847">
    <property type="component" value="Unassembled WGS sequence"/>
</dbReference>
<dbReference type="InterPro" id="IPR013848">
    <property type="entry name" value="Methylthiotransferase_N"/>
</dbReference>
<name>A0A9D2AUP3_9FIRM</name>
<keyword evidence="11" id="KW-0687">Ribonucleoprotein</keyword>
<keyword evidence="11" id="KW-0689">Ribosomal protein</keyword>